<organism evidence="3 4">
    <name type="scientific">Saccharopolyspora gregorii</name>
    <dbReference type="NCBI Taxonomy" id="33914"/>
    <lineage>
        <taxon>Bacteria</taxon>
        <taxon>Bacillati</taxon>
        <taxon>Actinomycetota</taxon>
        <taxon>Actinomycetes</taxon>
        <taxon>Pseudonocardiales</taxon>
        <taxon>Pseudonocardiaceae</taxon>
        <taxon>Saccharopolyspora</taxon>
    </lineage>
</organism>
<accession>A0ABP6RYS3</accession>
<gene>
    <name evidence="3" type="ORF">GCM10020366_55720</name>
</gene>
<dbReference type="RefSeq" id="WP_344930463.1">
    <property type="nucleotide sequence ID" value="NZ_BAAAYK010000038.1"/>
</dbReference>
<evidence type="ECO:0000313" key="3">
    <source>
        <dbReference type="EMBL" id="GAA3363511.1"/>
    </source>
</evidence>
<keyword evidence="2" id="KW-0812">Transmembrane</keyword>
<comment type="caution">
    <text evidence="3">The sequence shown here is derived from an EMBL/GenBank/DDBJ whole genome shotgun (WGS) entry which is preliminary data.</text>
</comment>
<keyword evidence="2" id="KW-1133">Transmembrane helix</keyword>
<feature type="compositionally biased region" description="Basic and acidic residues" evidence="1">
    <location>
        <begin position="642"/>
        <end position="653"/>
    </location>
</feature>
<feature type="region of interest" description="Disordered" evidence="1">
    <location>
        <begin position="613"/>
        <end position="653"/>
    </location>
</feature>
<evidence type="ECO:0000313" key="4">
    <source>
        <dbReference type="Proteomes" id="UP001500483"/>
    </source>
</evidence>
<evidence type="ECO:0000256" key="1">
    <source>
        <dbReference type="SAM" id="MobiDB-lite"/>
    </source>
</evidence>
<evidence type="ECO:0000256" key="2">
    <source>
        <dbReference type="SAM" id="Phobius"/>
    </source>
</evidence>
<sequence length="653" mass="70334">MRGPWRATLALALHIGFFAVPLCLVMGLLLVAAYTIRLDFGGGVRAGFAAVVVAAVIGIGLRTVLRRRERPRGVELTRGAQPKVWKMVDSICSGSGASAPDGVRVTSQPTARLREDTALLGLKVRSRHLEIGLPLIAGLSTSELRAVTARELGRTVGAGKFVVLADRVETSVRRTATGLTGGPVKWLFTGYARTYSAVAAGVGDRLWFGADTIAVKAAGKRAAVTSLRKMKAIEFGWRDYAEQYLSMATKVEHTPDLLLGFRAFMDHPERKPQLAERVKQALAEEHDVHPSTRERVEAMKRLRGGDREPEEAPAFALLREPRKSVPELESRLLVDGLGPRLPWPDLARKAGAAEVARQAGLLSSAVEQSGLECPPAIGGVLAAIHRGEGADLINPVLNPGLSPDRVDDAAVDTLTELLGGAVVDALVCAGRAQHELDWAGESVVRLSSGRPLDPDRLVRPAVADPRLVPGLHRALVDLGVPLQHAREPAAEPEPSVSGIVSPVQYAGERYDLLVTDRGLVFLPSSASTARRLLAGASARMWQSELEELDELMVSPVDRLRDRDGAQWVDSRDVAATTLVQDRSGWSLKLELYLDDASSSTVRSDAVVLGEDDVAELEARSTPDTDERGDPYGGLGELMGARMRIDDRREPSDE</sequence>
<name>A0ABP6RYS3_9PSEU</name>
<keyword evidence="2" id="KW-0472">Membrane</keyword>
<feature type="transmembrane region" description="Helical" evidence="2">
    <location>
        <begin position="46"/>
        <end position="65"/>
    </location>
</feature>
<protein>
    <recommendedName>
        <fullName evidence="5">Type VII secretion protein EccE</fullName>
    </recommendedName>
</protein>
<evidence type="ECO:0008006" key="5">
    <source>
        <dbReference type="Google" id="ProtNLM"/>
    </source>
</evidence>
<reference evidence="4" key="1">
    <citation type="journal article" date="2019" name="Int. J. Syst. Evol. Microbiol.">
        <title>The Global Catalogue of Microorganisms (GCM) 10K type strain sequencing project: providing services to taxonomists for standard genome sequencing and annotation.</title>
        <authorList>
            <consortium name="The Broad Institute Genomics Platform"/>
            <consortium name="The Broad Institute Genome Sequencing Center for Infectious Disease"/>
            <person name="Wu L."/>
            <person name="Ma J."/>
        </authorList>
    </citation>
    <scope>NUCLEOTIDE SEQUENCE [LARGE SCALE GENOMIC DNA]</scope>
    <source>
        <strain evidence="4">JCM 9687</strain>
    </source>
</reference>
<keyword evidence="4" id="KW-1185">Reference proteome</keyword>
<feature type="transmembrane region" description="Helical" evidence="2">
    <location>
        <begin position="12"/>
        <end position="34"/>
    </location>
</feature>
<dbReference type="Proteomes" id="UP001500483">
    <property type="component" value="Unassembled WGS sequence"/>
</dbReference>
<dbReference type="EMBL" id="BAAAYK010000038">
    <property type="protein sequence ID" value="GAA3363511.1"/>
    <property type="molecule type" value="Genomic_DNA"/>
</dbReference>
<feature type="compositionally biased region" description="Basic and acidic residues" evidence="1">
    <location>
        <begin position="616"/>
        <end position="629"/>
    </location>
</feature>
<proteinExistence type="predicted"/>
<dbReference type="CDD" id="cd07328">
    <property type="entry name" value="M48_Ste24p_like"/>
    <property type="match status" value="1"/>
</dbReference>